<dbReference type="PANTHER" id="PTHR23168:SF0">
    <property type="entry name" value="MITOTIC SPINDLE ASSEMBLY CHECKPOINT PROTEIN MAD1"/>
    <property type="match status" value="1"/>
</dbReference>
<reference evidence="9 10" key="1">
    <citation type="journal article" date="2023" name="Nat. Commun.">
        <title>Origin of minicircular mitochondrial genomes in red algae.</title>
        <authorList>
            <person name="Lee Y."/>
            <person name="Cho C.H."/>
            <person name="Lee Y.M."/>
            <person name="Park S.I."/>
            <person name="Yang J.H."/>
            <person name="West J.A."/>
            <person name="Bhattacharya D."/>
            <person name="Yoon H.S."/>
        </authorList>
    </citation>
    <scope>NUCLEOTIDE SEQUENCE [LARGE SCALE GENOMIC DNA]</scope>
    <source>
        <strain evidence="9 10">CCMP1338</strain>
        <tissue evidence="9">Whole cell</tissue>
    </source>
</reference>
<feature type="compositionally biased region" description="Basic and acidic residues" evidence="8">
    <location>
        <begin position="525"/>
        <end position="540"/>
    </location>
</feature>
<accession>A0AAV8UF38</accession>
<dbReference type="GO" id="GO:0051315">
    <property type="term" value="P:attachment of mitotic spindle microtubules to kinetochore"/>
    <property type="evidence" value="ECO:0007669"/>
    <property type="project" value="TreeGrafter"/>
</dbReference>
<organism evidence="9 10">
    <name type="scientific">Rhodosorus marinus</name>
    <dbReference type="NCBI Taxonomy" id="101924"/>
    <lineage>
        <taxon>Eukaryota</taxon>
        <taxon>Rhodophyta</taxon>
        <taxon>Stylonematophyceae</taxon>
        <taxon>Stylonematales</taxon>
        <taxon>Stylonemataceae</taxon>
        <taxon>Rhodosorus</taxon>
    </lineage>
</organism>
<keyword evidence="6" id="KW-0131">Cell cycle</keyword>
<evidence type="ECO:0000256" key="3">
    <source>
        <dbReference type="ARBA" id="ARBA00022618"/>
    </source>
</evidence>
<comment type="similarity">
    <text evidence="2">Belongs to the MAD1 family.</text>
</comment>
<evidence type="ECO:0000256" key="8">
    <source>
        <dbReference type="SAM" id="MobiDB-lite"/>
    </source>
</evidence>
<evidence type="ECO:0000256" key="1">
    <source>
        <dbReference type="ARBA" id="ARBA00004123"/>
    </source>
</evidence>
<dbReference type="Pfam" id="PF05557">
    <property type="entry name" value="MAD"/>
    <property type="match status" value="1"/>
</dbReference>
<evidence type="ECO:0000256" key="2">
    <source>
        <dbReference type="ARBA" id="ARBA00008029"/>
    </source>
</evidence>
<feature type="coiled-coil region" evidence="7">
    <location>
        <begin position="31"/>
        <end position="282"/>
    </location>
</feature>
<evidence type="ECO:0000313" key="10">
    <source>
        <dbReference type="Proteomes" id="UP001157974"/>
    </source>
</evidence>
<evidence type="ECO:0000256" key="4">
    <source>
        <dbReference type="ARBA" id="ARBA00022776"/>
    </source>
</evidence>
<name>A0AAV8UF38_9RHOD</name>
<gene>
    <name evidence="9" type="ORF">NDN08_004959</name>
</gene>
<keyword evidence="5" id="KW-0539">Nucleus</keyword>
<evidence type="ECO:0008006" key="11">
    <source>
        <dbReference type="Google" id="ProtNLM"/>
    </source>
</evidence>
<dbReference type="GO" id="GO:0007094">
    <property type="term" value="P:mitotic spindle assembly checkpoint signaling"/>
    <property type="evidence" value="ECO:0007669"/>
    <property type="project" value="InterPro"/>
</dbReference>
<feature type="compositionally biased region" description="Basic and acidic residues" evidence="8">
    <location>
        <begin position="509"/>
        <end position="518"/>
    </location>
</feature>
<dbReference type="PANTHER" id="PTHR23168">
    <property type="entry name" value="MITOTIC SPINDLE ASSEMBLY CHECKPOINT PROTEIN MAD1 MITOTIC ARREST DEFICIENT-LIKE PROTEIN 1"/>
    <property type="match status" value="1"/>
</dbReference>
<feature type="region of interest" description="Disordered" evidence="8">
    <location>
        <begin position="509"/>
        <end position="551"/>
    </location>
</feature>
<dbReference type="GO" id="GO:0000776">
    <property type="term" value="C:kinetochore"/>
    <property type="evidence" value="ECO:0007669"/>
    <property type="project" value="TreeGrafter"/>
</dbReference>
<evidence type="ECO:0000256" key="6">
    <source>
        <dbReference type="ARBA" id="ARBA00023306"/>
    </source>
</evidence>
<sequence length="686" mass="78380">MEAVKELSEDLKEAVGGSSTSARLFSVRAVLAETEERYEREVEKRRELERDIREKEDMMEKERRELDLKIFKLNGSAAVVEGQTRELLEERESLNTRLEDRESRIKELESQLRGVENSLSTATRDQNNRIEGSERRRQLLQNQLAAAQERAANAEQLMKQMEDSRKQEIEVLESHLKAEKERRLGLERRSSGEVEGRRISSGGDERVFELTRRNAELVDSNRRLEKEIDLVRDQIRAMEKHLTSGRESTAEVADLRAKIDAMEKIQSVEDNTKEHLDALRREKEAISSIVEELSPTGDREEGIRILQSISAHKDSTFKRPVHANKGGEVDSILLKSSKLKSEVDSLKAKTTALESALVRVGRRVKVLERERAALRSIVDAYEEDMLSNEPAERRSERIKALEGSLKETEATVKTLAEDVARGEDRVRELTVELAEAQARRFSENQESSVIEMLRSKVLEAVKERDQLSEKLTKLSNVQSLEKETDGLKRKVAKLESELLAREKVEKESEGSKILHLKDNPSILSKPEEPTSERKRPRLEQDNTDGSSDAGAQLKKRIADLEAEATRLSKEEVAKAVTEAEKRALRTREVARMKIEEFRLACYNLFGYKMQVSGAKYTLSSMYADREEDVLCFGRNESGGMELLETPYCARLQEELDQFLRKWNSIPALLAHITSDNFQKTTVFTQL</sequence>
<dbReference type="GO" id="GO:0072686">
    <property type="term" value="C:mitotic spindle"/>
    <property type="evidence" value="ECO:0007669"/>
    <property type="project" value="TreeGrafter"/>
</dbReference>
<dbReference type="AlphaFoldDB" id="A0AAV8UF38"/>
<evidence type="ECO:0000313" key="9">
    <source>
        <dbReference type="EMBL" id="KAJ8901099.1"/>
    </source>
</evidence>
<keyword evidence="10" id="KW-1185">Reference proteome</keyword>
<dbReference type="InterPro" id="IPR008672">
    <property type="entry name" value="Mad1"/>
</dbReference>
<keyword evidence="4" id="KW-0498">Mitosis</keyword>
<protein>
    <recommendedName>
        <fullName evidence="11">Mitotic spindle assembly checkpoint protein MAD1</fullName>
    </recommendedName>
</protein>
<dbReference type="Gene3D" id="3.30.457.60">
    <property type="match status" value="1"/>
</dbReference>
<evidence type="ECO:0000256" key="5">
    <source>
        <dbReference type="ARBA" id="ARBA00023242"/>
    </source>
</evidence>
<comment type="subcellular location">
    <subcellularLocation>
        <location evidence="1">Nucleus</location>
    </subcellularLocation>
</comment>
<dbReference type="GO" id="GO:0005635">
    <property type="term" value="C:nuclear envelope"/>
    <property type="evidence" value="ECO:0007669"/>
    <property type="project" value="TreeGrafter"/>
</dbReference>
<comment type="caution">
    <text evidence="9">The sequence shown here is derived from an EMBL/GenBank/DDBJ whole genome shotgun (WGS) entry which is preliminary data.</text>
</comment>
<keyword evidence="3" id="KW-0132">Cell division</keyword>
<proteinExistence type="inferred from homology"/>
<evidence type="ECO:0000256" key="7">
    <source>
        <dbReference type="SAM" id="Coils"/>
    </source>
</evidence>
<dbReference type="EMBL" id="JAMWBK010000012">
    <property type="protein sequence ID" value="KAJ8901099.1"/>
    <property type="molecule type" value="Genomic_DNA"/>
</dbReference>
<feature type="coiled-coil region" evidence="7">
    <location>
        <begin position="364"/>
        <end position="497"/>
    </location>
</feature>
<dbReference type="GO" id="GO:0051301">
    <property type="term" value="P:cell division"/>
    <property type="evidence" value="ECO:0007669"/>
    <property type="project" value="UniProtKB-KW"/>
</dbReference>
<keyword evidence="7" id="KW-0175">Coiled coil</keyword>
<dbReference type="Proteomes" id="UP001157974">
    <property type="component" value="Unassembled WGS sequence"/>
</dbReference>